<dbReference type="InterPro" id="IPR001128">
    <property type="entry name" value="Cyt_P450"/>
</dbReference>
<dbReference type="Gramene" id="OIT19322">
    <property type="protein sequence ID" value="OIT19322"/>
    <property type="gene ID" value="A4A49_41877"/>
</dbReference>
<dbReference type="OMA" id="DSEYWEE"/>
<dbReference type="InterPro" id="IPR017972">
    <property type="entry name" value="Cyt_P450_CS"/>
</dbReference>
<dbReference type="PROSITE" id="PS00086">
    <property type="entry name" value="CYTOCHROME_P450"/>
    <property type="match status" value="1"/>
</dbReference>
<dbReference type="SUPFAM" id="SSF48264">
    <property type="entry name" value="Cytochrome P450"/>
    <property type="match status" value="1"/>
</dbReference>
<dbReference type="Pfam" id="PF00067">
    <property type="entry name" value="p450"/>
    <property type="match status" value="1"/>
</dbReference>
<keyword evidence="3 7" id="KW-0479">Metal-binding</keyword>
<dbReference type="AlphaFoldDB" id="A0A1J6JNE2"/>
<keyword evidence="9" id="KW-0812">Transmembrane</keyword>
<evidence type="ECO:0000256" key="1">
    <source>
        <dbReference type="ARBA" id="ARBA00010617"/>
    </source>
</evidence>
<dbReference type="FunFam" id="1.10.630.10:FF:000043">
    <property type="entry name" value="Cytochrome P450 99A2"/>
    <property type="match status" value="1"/>
</dbReference>
<dbReference type="EMBL" id="MJEQ01007975">
    <property type="protein sequence ID" value="OIT19322.1"/>
    <property type="molecule type" value="Genomic_DNA"/>
</dbReference>
<organism evidence="10 11">
    <name type="scientific">Nicotiana attenuata</name>
    <name type="common">Coyote tobacco</name>
    <dbReference type="NCBI Taxonomy" id="49451"/>
    <lineage>
        <taxon>Eukaryota</taxon>
        <taxon>Viridiplantae</taxon>
        <taxon>Streptophyta</taxon>
        <taxon>Embryophyta</taxon>
        <taxon>Tracheophyta</taxon>
        <taxon>Spermatophyta</taxon>
        <taxon>Magnoliopsida</taxon>
        <taxon>eudicotyledons</taxon>
        <taxon>Gunneridae</taxon>
        <taxon>Pentapetalae</taxon>
        <taxon>asterids</taxon>
        <taxon>lamiids</taxon>
        <taxon>Solanales</taxon>
        <taxon>Solanaceae</taxon>
        <taxon>Nicotianoideae</taxon>
        <taxon>Nicotianeae</taxon>
        <taxon>Nicotiana</taxon>
    </lineage>
</organism>
<dbReference type="PANTHER" id="PTHR47955:SF8">
    <property type="entry name" value="CYTOCHROME P450 71D11-LIKE"/>
    <property type="match status" value="1"/>
</dbReference>
<accession>A0A1J6JNE2</accession>
<name>A0A1J6JNE2_NICAT</name>
<dbReference type="PANTHER" id="PTHR47955">
    <property type="entry name" value="CYTOCHROME P450 FAMILY 71 PROTEIN"/>
    <property type="match status" value="1"/>
</dbReference>
<evidence type="ECO:0000256" key="7">
    <source>
        <dbReference type="PIRSR" id="PIRSR602401-1"/>
    </source>
</evidence>
<protein>
    <submittedName>
        <fullName evidence="10">Cytochrome p450 71d7</fullName>
    </submittedName>
</protein>
<comment type="cofactor">
    <cofactor evidence="7">
        <name>heme</name>
        <dbReference type="ChEBI" id="CHEBI:30413"/>
    </cofactor>
</comment>
<evidence type="ECO:0000256" key="5">
    <source>
        <dbReference type="ARBA" id="ARBA00023004"/>
    </source>
</evidence>
<keyword evidence="5 7" id="KW-0408">Iron</keyword>
<dbReference type="GO" id="GO:0020037">
    <property type="term" value="F:heme binding"/>
    <property type="evidence" value="ECO:0007669"/>
    <property type="project" value="InterPro"/>
</dbReference>
<evidence type="ECO:0000313" key="10">
    <source>
        <dbReference type="EMBL" id="OIT19322.1"/>
    </source>
</evidence>
<comment type="similarity">
    <text evidence="1 8">Belongs to the cytochrome P450 family.</text>
</comment>
<evidence type="ECO:0000313" key="11">
    <source>
        <dbReference type="Proteomes" id="UP000187609"/>
    </source>
</evidence>
<evidence type="ECO:0000256" key="4">
    <source>
        <dbReference type="ARBA" id="ARBA00023002"/>
    </source>
</evidence>
<evidence type="ECO:0000256" key="2">
    <source>
        <dbReference type="ARBA" id="ARBA00022617"/>
    </source>
</evidence>
<gene>
    <name evidence="10" type="primary">CYP71D7_11</name>
    <name evidence="10" type="ORF">A4A49_41877</name>
</gene>
<dbReference type="GO" id="GO:0005506">
    <property type="term" value="F:iron ion binding"/>
    <property type="evidence" value="ECO:0007669"/>
    <property type="project" value="InterPro"/>
</dbReference>
<dbReference type="GO" id="GO:0016705">
    <property type="term" value="F:oxidoreductase activity, acting on paired donors, with incorporation or reduction of molecular oxygen"/>
    <property type="evidence" value="ECO:0007669"/>
    <property type="project" value="InterPro"/>
</dbReference>
<keyword evidence="11" id="KW-1185">Reference proteome</keyword>
<keyword evidence="4 8" id="KW-0560">Oxidoreductase</keyword>
<keyword evidence="9" id="KW-0472">Membrane</keyword>
<evidence type="ECO:0000256" key="9">
    <source>
        <dbReference type="SAM" id="Phobius"/>
    </source>
</evidence>
<dbReference type="SMR" id="A0A1J6JNE2"/>
<dbReference type="Proteomes" id="UP000187609">
    <property type="component" value="Unassembled WGS sequence"/>
</dbReference>
<evidence type="ECO:0000256" key="8">
    <source>
        <dbReference type="RuleBase" id="RU000461"/>
    </source>
</evidence>
<dbReference type="Gene3D" id="1.10.630.10">
    <property type="entry name" value="Cytochrome P450"/>
    <property type="match status" value="1"/>
</dbReference>
<evidence type="ECO:0000256" key="3">
    <source>
        <dbReference type="ARBA" id="ARBA00022723"/>
    </source>
</evidence>
<dbReference type="PRINTS" id="PR00463">
    <property type="entry name" value="EP450I"/>
</dbReference>
<keyword evidence="2 7" id="KW-0349">Heme</keyword>
<keyword evidence="9" id="KW-1133">Transmembrane helix</keyword>
<dbReference type="InterPro" id="IPR002401">
    <property type="entry name" value="Cyt_P450_E_grp-I"/>
</dbReference>
<dbReference type="GeneID" id="109221576"/>
<reference evidence="10" key="1">
    <citation type="submission" date="2016-11" db="EMBL/GenBank/DDBJ databases">
        <title>The genome of Nicotiana attenuata.</title>
        <authorList>
            <person name="Xu S."/>
            <person name="Brockmoeller T."/>
            <person name="Gaquerel E."/>
            <person name="Navarro A."/>
            <person name="Kuhl H."/>
            <person name="Gase K."/>
            <person name="Ling Z."/>
            <person name="Zhou W."/>
            <person name="Kreitzer C."/>
            <person name="Stanke M."/>
            <person name="Tang H."/>
            <person name="Lyons E."/>
            <person name="Pandey P."/>
            <person name="Pandey S.P."/>
            <person name="Timmermann B."/>
            <person name="Baldwin I.T."/>
        </authorList>
    </citation>
    <scope>NUCLEOTIDE SEQUENCE [LARGE SCALE GENOMIC DNA]</scope>
    <source>
        <strain evidence="10">UT</strain>
    </source>
</reference>
<comment type="caution">
    <text evidence="10">The sequence shown here is derived from an EMBL/GenBank/DDBJ whole genome shotgun (WGS) entry which is preliminary data.</text>
</comment>
<feature type="transmembrane region" description="Helical" evidence="9">
    <location>
        <begin position="6"/>
        <end position="26"/>
    </location>
</feature>
<dbReference type="OrthoDB" id="2789670at2759"/>
<dbReference type="PRINTS" id="PR00385">
    <property type="entry name" value="P450"/>
</dbReference>
<dbReference type="InterPro" id="IPR036396">
    <property type="entry name" value="Cyt_P450_sf"/>
</dbReference>
<dbReference type="KEGG" id="nau:109221576"/>
<dbReference type="CDD" id="cd11072">
    <property type="entry name" value="CYP71-like"/>
    <property type="match status" value="1"/>
</dbReference>
<sequence>MEIQTSFFVSIFLVLLSLCFITIEGYNKYANSKQKLPPGPRKLPLIGNLHQLLCLGSSEFQPHVALSKLAAKYGPLMHLKLGQRLVLVVSSAEVSKQFFKTHDLTFSNRPELFVGKIMMYGFSDMAFAPYGDFWRQMRKICNSELLGLKRIHSFFPMMFDEVRDLVKSIAAAEVGKPIDLNERLSLLQFAITCKAAVGRTACTDQESFLMVMKEFVSLAGIFSAADLYPSWKIVQLISGLKRKLTKMHHKADHIVEQIIREHELKRSGSTDGDGKQIEEDIVDVLLKLKESKDFPIPITRNVIKATVLELFVAGTSTSATAMLWAFSELVKNPKMMKKAQAEVREVFTERIDQSHIQKLTYLRMVIKETLRLHPPGPLSFARESREESEIDGYTIPNKTLVLLNLWAVGRDPKHWENPETFDPDRFDGSPIESVPTHFEYTPFGAGRRICPGISFGMASVEISLALLLYHFDWKLPHGMSPQELDMTEKFSTSLERKTNLCLIASPYVPSCKGDYGEDSYY</sequence>
<evidence type="ECO:0000256" key="6">
    <source>
        <dbReference type="ARBA" id="ARBA00023033"/>
    </source>
</evidence>
<feature type="binding site" description="axial binding residue" evidence="7">
    <location>
        <position position="450"/>
    </location>
    <ligand>
        <name>heme</name>
        <dbReference type="ChEBI" id="CHEBI:30413"/>
    </ligand>
    <ligandPart>
        <name>Fe</name>
        <dbReference type="ChEBI" id="CHEBI:18248"/>
    </ligandPart>
</feature>
<dbReference type="GO" id="GO:0004497">
    <property type="term" value="F:monooxygenase activity"/>
    <property type="evidence" value="ECO:0007669"/>
    <property type="project" value="UniProtKB-KW"/>
</dbReference>
<keyword evidence="6 8" id="KW-0503">Monooxygenase</keyword>
<proteinExistence type="inferred from homology"/>